<dbReference type="Gene3D" id="3.40.50.300">
    <property type="entry name" value="P-loop containing nucleotide triphosphate hydrolases"/>
    <property type="match status" value="1"/>
</dbReference>
<dbReference type="FunFam" id="1.10.8.430:FF:000003">
    <property type="entry name" value="Probable disease resistance protein At5g66910"/>
    <property type="match status" value="1"/>
</dbReference>
<evidence type="ECO:0000313" key="10">
    <source>
        <dbReference type="EMBL" id="KAK1271219.1"/>
    </source>
</evidence>
<dbReference type="PRINTS" id="PR00364">
    <property type="entry name" value="DISEASERSIST"/>
</dbReference>
<dbReference type="Gene3D" id="1.10.10.10">
    <property type="entry name" value="Winged helix-like DNA-binding domain superfamily/Winged helix DNA-binding domain"/>
    <property type="match status" value="1"/>
</dbReference>
<feature type="domain" description="Disease resistance protein At4g27190-like leucine-rich repeats" evidence="7">
    <location>
        <begin position="825"/>
        <end position="945"/>
    </location>
</feature>
<feature type="domain" description="Disease resistance R13L4/SHOC-2-like LRR" evidence="9">
    <location>
        <begin position="518"/>
        <end position="716"/>
    </location>
</feature>
<dbReference type="Pfam" id="PF23247">
    <property type="entry name" value="LRR_RPS2"/>
    <property type="match status" value="1"/>
</dbReference>
<dbReference type="Gene3D" id="1.10.8.430">
    <property type="entry name" value="Helical domain of apoptotic protease-activating factors"/>
    <property type="match status" value="1"/>
</dbReference>
<keyword evidence="4" id="KW-0067">ATP-binding</keyword>
<comment type="caution">
    <text evidence="10">The sequence shown here is derived from an EMBL/GenBank/DDBJ whole genome shotgun (WGS) entry which is preliminary data.</text>
</comment>
<dbReference type="InterPro" id="IPR027417">
    <property type="entry name" value="P-loop_NTPase"/>
</dbReference>
<gene>
    <name evidence="10" type="ORF">QJS04_geneDACA014137</name>
</gene>
<dbReference type="GO" id="GO:0042742">
    <property type="term" value="P:defense response to bacterium"/>
    <property type="evidence" value="ECO:0007669"/>
    <property type="project" value="UniProtKB-ARBA"/>
</dbReference>
<evidence type="ECO:0000256" key="2">
    <source>
        <dbReference type="ARBA" id="ARBA00022737"/>
    </source>
</evidence>
<dbReference type="PANTHER" id="PTHR33463:SF209">
    <property type="entry name" value="DISEASE RESISTANCE PROTEIN RPS2-LIKE"/>
    <property type="match status" value="1"/>
</dbReference>
<name>A0AAV9B577_ACOGR</name>
<keyword evidence="5" id="KW-0175">Coiled coil</keyword>
<dbReference type="SUPFAM" id="SSF52540">
    <property type="entry name" value="P-loop containing nucleoside triphosphate hydrolases"/>
    <property type="match status" value="1"/>
</dbReference>
<protein>
    <submittedName>
        <fullName evidence="10">Disease resistance protein</fullName>
    </submittedName>
</protein>
<evidence type="ECO:0000259" key="6">
    <source>
        <dbReference type="Pfam" id="PF00931"/>
    </source>
</evidence>
<dbReference type="InterPro" id="IPR002182">
    <property type="entry name" value="NB-ARC"/>
</dbReference>
<dbReference type="InterPro" id="IPR050905">
    <property type="entry name" value="Plant_NBS-LRR"/>
</dbReference>
<evidence type="ECO:0000256" key="5">
    <source>
        <dbReference type="SAM" id="Coils"/>
    </source>
</evidence>
<keyword evidence="4" id="KW-0547">Nucleotide-binding</keyword>
<evidence type="ECO:0000256" key="4">
    <source>
        <dbReference type="ARBA" id="ARBA00022840"/>
    </source>
</evidence>
<dbReference type="Pfam" id="PF23598">
    <property type="entry name" value="LRR_14"/>
    <property type="match status" value="1"/>
</dbReference>
<comment type="similarity">
    <text evidence="1">Belongs to the disease resistance NB-LRR family.</text>
</comment>
<evidence type="ECO:0000313" key="11">
    <source>
        <dbReference type="Proteomes" id="UP001179952"/>
    </source>
</evidence>
<dbReference type="FunFam" id="1.10.10.10:FF:000322">
    <property type="entry name" value="Probable disease resistance protein At1g63360"/>
    <property type="match status" value="1"/>
</dbReference>
<dbReference type="InterPro" id="IPR042197">
    <property type="entry name" value="Apaf_helical"/>
</dbReference>
<dbReference type="AlphaFoldDB" id="A0AAV9B577"/>
<evidence type="ECO:0000259" key="7">
    <source>
        <dbReference type="Pfam" id="PF23247"/>
    </source>
</evidence>
<keyword evidence="2" id="KW-0677">Repeat</keyword>
<accession>A0AAV9B577</accession>
<sequence length="986" mass="112510">MEAVSPVIEVVKCVCNPAVRYVGYAKNLKKNFEKLDKMARDLYDRRADIQVLVRNTAGAGKIPSSRCETWLKDVEDIEKQMVEMKEKYEQEKKCFKGFCPNVYSRMMFGKHVEVKFEEVSKLVNTFTSDEGVLVDAPVRLVEMVPAPRVEVDSSTARTVQKILEHLRDGRKQRIGVWGMGGVGKTTVMKMVNNLPEISQMFAVVIWVTVSGDWSIRKVQNEIAAGLKIKLEENMSNDVVSRKLFEKLENTKYLLLLDDVWDKVDLEDVGVPAPSSENGCKVLLTSRSQGVCNKMETDVEVPVEVLSEEEAWKLFREKVTDVIELHEIQPLAEGVIRECGGLPLAVIVVGGALRKETNIHVWQNALNELRMAATSLIEDMEEKVFKRLKYSYDRLKDDNMKNCFLYGALFPEDYKIEIDELIEYWRAEGFIEGASNLEEARSKGHTILKYLVDASLLEFGVHNLQNECVKMHDVIRDLALRITSHGGGEGRIYLARAGTKLEEPPKEQAEWKRANGISLMHNNLCLLPESVDCPVLTTLFLQRNNQLKAIPESFLEGMPALRVLDLSGTSIKQLPPSLCRLKNLRGLYLRKCSLLFTLPPEIGSLKSLEVLVVTGIRYLPIEIGELGRLQHLRVSFSCDRDDDTEHEVQKMIPDEVISRLTHLEDLRIAIDMEDERWNEIVEAVTEEIGALKELCRLDFCFASVENLKHFINISQSWNSGLLKSFRFAVSRPIRRDHSTVVYPGWLYGPLPSQLDRWLMFKNCNTILDVPVQVFRRADSFFFWDCTAFEKLEQLGEENLSGLKFFLISNCDFGQTLIGGGCKLPNLEQLRIEESSNMLNIWECNSSLTPPLLGNLRVLRVKHCSKLKYVFPRGVLPHVPNLELVFVSECEDVEQIIVGEVTNNTLQKLNSIMLDGLGKLDCICEGVISWPLLDYVHIFGCEKLRWLPFVTDSAPSLKTIRCRKEWWDSLEWEDNATRYRFQSLAESL</sequence>
<dbReference type="Proteomes" id="UP001179952">
    <property type="component" value="Unassembled WGS sequence"/>
</dbReference>
<dbReference type="FunFam" id="3.40.50.300:FF:001091">
    <property type="entry name" value="Probable disease resistance protein At1g61300"/>
    <property type="match status" value="1"/>
</dbReference>
<dbReference type="Pfam" id="PF00931">
    <property type="entry name" value="NB-ARC"/>
    <property type="match status" value="1"/>
</dbReference>
<reference evidence="10" key="2">
    <citation type="submission" date="2023-06" db="EMBL/GenBank/DDBJ databases">
        <authorList>
            <person name="Ma L."/>
            <person name="Liu K.-W."/>
            <person name="Li Z."/>
            <person name="Hsiao Y.-Y."/>
            <person name="Qi Y."/>
            <person name="Fu T."/>
            <person name="Tang G."/>
            <person name="Zhang D."/>
            <person name="Sun W.-H."/>
            <person name="Liu D.-K."/>
            <person name="Li Y."/>
            <person name="Chen G.-Z."/>
            <person name="Liu X.-D."/>
            <person name="Liao X.-Y."/>
            <person name="Jiang Y.-T."/>
            <person name="Yu X."/>
            <person name="Hao Y."/>
            <person name="Huang J."/>
            <person name="Zhao X.-W."/>
            <person name="Ke S."/>
            <person name="Chen Y.-Y."/>
            <person name="Wu W.-L."/>
            <person name="Hsu J.-L."/>
            <person name="Lin Y.-F."/>
            <person name="Huang M.-D."/>
            <person name="Li C.-Y."/>
            <person name="Huang L."/>
            <person name="Wang Z.-W."/>
            <person name="Zhao X."/>
            <person name="Zhong W.-Y."/>
            <person name="Peng D.-H."/>
            <person name="Ahmad S."/>
            <person name="Lan S."/>
            <person name="Zhang J.-S."/>
            <person name="Tsai W.-C."/>
            <person name="Van De Peer Y."/>
            <person name="Liu Z.-J."/>
        </authorList>
    </citation>
    <scope>NUCLEOTIDE SEQUENCE</scope>
    <source>
        <strain evidence="10">SCP</strain>
        <tissue evidence="10">Leaves</tissue>
    </source>
</reference>
<dbReference type="InterPro" id="IPR036388">
    <property type="entry name" value="WH-like_DNA-bd_sf"/>
</dbReference>
<keyword evidence="11" id="KW-1185">Reference proteome</keyword>
<dbReference type="InterPro" id="IPR055414">
    <property type="entry name" value="LRR_R13L4/SHOC2-like"/>
</dbReference>
<dbReference type="GO" id="GO:0009626">
    <property type="term" value="P:plant-type hypersensitive response"/>
    <property type="evidence" value="ECO:0007669"/>
    <property type="project" value="UniProtKB-ARBA"/>
</dbReference>
<dbReference type="PANTHER" id="PTHR33463">
    <property type="entry name" value="NB-ARC DOMAIN-CONTAINING PROTEIN-RELATED"/>
    <property type="match status" value="1"/>
</dbReference>
<dbReference type="GO" id="GO:0002758">
    <property type="term" value="P:innate immune response-activating signaling pathway"/>
    <property type="evidence" value="ECO:0007669"/>
    <property type="project" value="UniProtKB-ARBA"/>
</dbReference>
<dbReference type="InterPro" id="IPR032675">
    <property type="entry name" value="LRR_dom_sf"/>
</dbReference>
<evidence type="ECO:0000256" key="1">
    <source>
        <dbReference type="ARBA" id="ARBA00008894"/>
    </source>
</evidence>
<dbReference type="InterPro" id="IPR057135">
    <property type="entry name" value="At4g27190-like_LRR"/>
</dbReference>
<evidence type="ECO:0000256" key="3">
    <source>
        <dbReference type="ARBA" id="ARBA00022821"/>
    </source>
</evidence>
<dbReference type="EMBL" id="JAUJYN010000005">
    <property type="protein sequence ID" value="KAK1271219.1"/>
    <property type="molecule type" value="Genomic_DNA"/>
</dbReference>
<dbReference type="InterPro" id="IPR058922">
    <property type="entry name" value="WHD_DRP"/>
</dbReference>
<dbReference type="GO" id="GO:0005524">
    <property type="term" value="F:ATP binding"/>
    <property type="evidence" value="ECO:0007669"/>
    <property type="project" value="UniProtKB-KW"/>
</dbReference>
<dbReference type="Pfam" id="PF23559">
    <property type="entry name" value="WHD_DRP"/>
    <property type="match status" value="1"/>
</dbReference>
<organism evidence="10 11">
    <name type="scientific">Acorus gramineus</name>
    <name type="common">Dwarf sweet flag</name>
    <dbReference type="NCBI Taxonomy" id="55184"/>
    <lineage>
        <taxon>Eukaryota</taxon>
        <taxon>Viridiplantae</taxon>
        <taxon>Streptophyta</taxon>
        <taxon>Embryophyta</taxon>
        <taxon>Tracheophyta</taxon>
        <taxon>Spermatophyta</taxon>
        <taxon>Magnoliopsida</taxon>
        <taxon>Liliopsida</taxon>
        <taxon>Acoraceae</taxon>
        <taxon>Acorus</taxon>
    </lineage>
</organism>
<feature type="coiled-coil region" evidence="5">
    <location>
        <begin position="25"/>
        <end position="94"/>
    </location>
</feature>
<dbReference type="SUPFAM" id="SSF52058">
    <property type="entry name" value="L domain-like"/>
    <property type="match status" value="1"/>
</dbReference>
<dbReference type="GO" id="GO:0043531">
    <property type="term" value="F:ADP binding"/>
    <property type="evidence" value="ECO:0007669"/>
    <property type="project" value="InterPro"/>
</dbReference>
<evidence type="ECO:0000259" key="8">
    <source>
        <dbReference type="Pfam" id="PF23559"/>
    </source>
</evidence>
<proteinExistence type="inferred from homology"/>
<feature type="domain" description="NB-ARC" evidence="6">
    <location>
        <begin position="157"/>
        <end position="319"/>
    </location>
</feature>
<feature type="domain" description="Disease resistance protein winged helix" evidence="8">
    <location>
        <begin position="408"/>
        <end position="478"/>
    </location>
</feature>
<dbReference type="Gene3D" id="3.80.10.10">
    <property type="entry name" value="Ribonuclease Inhibitor"/>
    <property type="match status" value="2"/>
</dbReference>
<keyword evidence="3" id="KW-0611">Plant defense</keyword>
<reference evidence="10" key="1">
    <citation type="journal article" date="2023" name="Nat. Commun.">
        <title>Diploid and tetraploid genomes of Acorus and the evolution of monocots.</title>
        <authorList>
            <person name="Ma L."/>
            <person name="Liu K.W."/>
            <person name="Li Z."/>
            <person name="Hsiao Y.Y."/>
            <person name="Qi Y."/>
            <person name="Fu T."/>
            <person name="Tang G.D."/>
            <person name="Zhang D."/>
            <person name="Sun W.H."/>
            <person name="Liu D.K."/>
            <person name="Li Y."/>
            <person name="Chen G.Z."/>
            <person name="Liu X.D."/>
            <person name="Liao X.Y."/>
            <person name="Jiang Y.T."/>
            <person name="Yu X."/>
            <person name="Hao Y."/>
            <person name="Huang J."/>
            <person name="Zhao X.W."/>
            <person name="Ke S."/>
            <person name="Chen Y.Y."/>
            <person name="Wu W.L."/>
            <person name="Hsu J.L."/>
            <person name="Lin Y.F."/>
            <person name="Huang M.D."/>
            <person name="Li C.Y."/>
            <person name="Huang L."/>
            <person name="Wang Z.W."/>
            <person name="Zhao X."/>
            <person name="Zhong W.Y."/>
            <person name="Peng D.H."/>
            <person name="Ahmad S."/>
            <person name="Lan S."/>
            <person name="Zhang J.S."/>
            <person name="Tsai W.C."/>
            <person name="Van de Peer Y."/>
            <person name="Liu Z.J."/>
        </authorList>
    </citation>
    <scope>NUCLEOTIDE SEQUENCE</scope>
    <source>
        <strain evidence="10">SCP</strain>
    </source>
</reference>
<evidence type="ECO:0000259" key="9">
    <source>
        <dbReference type="Pfam" id="PF23598"/>
    </source>
</evidence>